<dbReference type="EMBL" id="QEXO01000004">
    <property type="protein sequence ID" value="PWE13520.1"/>
    <property type="molecule type" value="Genomic_DNA"/>
</dbReference>
<protein>
    <recommendedName>
        <fullName evidence="3">Protein QmcA</fullName>
    </recommendedName>
</protein>
<dbReference type="OrthoDB" id="9809197at2"/>
<dbReference type="PANTHER" id="PTHR43327">
    <property type="entry name" value="STOMATIN-LIKE PROTEIN 2, MITOCHONDRIAL"/>
    <property type="match status" value="1"/>
</dbReference>
<keyword evidence="4" id="KW-0812">Transmembrane</keyword>
<dbReference type="SMART" id="SM00244">
    <property type="entry name" value="PHB"/>
    <property type="match status" value="1"/>
</dbReference>
<evidence type="ECO:0000256" key="3">
    <source>
        <dbReference type="ARBA" id="ARBA00017055"/>
    </source>
</evidence>
<dbReference type="PANTHER" id="PTHR43327:SF10">
    <property type="entry name" value="STOMATIN-LIKE PROTEIN 2, MITOCHONDRIAL"/>
    <property type="match status" value="1"/>
</dbReference>
<accession>A0A0M7DFY3</accession>
<keyword evidence="6" id="KW-0472">Membrane</keyword>
<dbReference type="KEGG" id="afa:UZ73_17935"/>
<dbReference type="GO" id="GO:0098552">
    <property type="term" value="C:side of membrane"/>
    <property type="evidence" value="ECO:0007669"/>
    <property type="project" value="UniProtKB-ARBA"/>
</dbReference>
<dbReference type="EMBL" id="CP095873">
    <property type="protein sequence ID" value="UPL19731.1"/>
    <property type="molecule type" value="Genomic_DNA"/>
</dbReference>
<keyword evidence="5" id="KW-1133">Transmembrane helix</keyword>
<organism evidence="8 10">
    <name type="scientific">Alcaligenes faecalis</name>
    <dbReference type="NCBI Taxonomy" id="511"/>
    <lineage>
        <taxon>Bacteria</taxon>
        <taxon>Pseudomonadati</taxon>
        <taxon>Pseudomonadota</taxon>
        <taxon>Betaproteobacteria</taxon>
        <taxon>Burkholderiales</taxon>
        <taxon>Alcaligenaceae</taxon>
        <taxon>Alcaligenes</taxon>
    </lineage>
</organism>
<dbReference type="Proteomes" id="UP000245216">
    <property type="component" value="Unassembled WGS sequence"/>
</dbReference>
<proteinExistence type="inferred from homology"/>
<dbReference type="SMR" id="A0A0M7DFY3"/>
<dbReference type="GeneID" id="94039582"/>
<dbReference type="Pfam" id="PF01145">
    <property type="entry name" value="Band_7"/>
    <property type="match status" value="1"/>
</dbReference>
<dbReference type="InterPro" id="IPR050710">
    <property type="entry name" value="Band7/mec-2_domain"/>
</dbReference>
<dbReference type="InterPro" id="IPR036013">
    <property type="entry name" value="Band_7/SPFH_dom_sf"/>
</dbReference>
<dbReference type="Proteomes" id="UP000830925">
    <property type="component" value="Chromosome"/>
</dbReference>
<evidence type="ECO:0000256" key="6">
    <source>
        <dbReference type="ARBA" id="ARBA00023136"/>
    </source>
</evidence>
<evidence type="ECO:0000256" key="2">
    <source>
        <dbReference type="ARBA" id="ARBA00008164"/>
    </source>
</evidence>
<dbReference type="STRING" id="511.UZ73_17935"/>
<dbReference type="PRINTS" id="PR00721">
    <property type="entry name" value="STOMATIN"/>
</dbReference>
<accession>A0A0S2JV46</accession>
<dbReference type="InterPro" id="IPR001972">
    <property type="entry name" value="Stomatin_HflK_fam"/>
</dbReference>
<evidence type="ECO:0000256" key="4">
    <source>
        <dbReference type="ARBA" id="ARBA00022692"/>
    </source>
</evidence>
<evidence type="ECO:0000313" key="9">
    <source>
        <dbReference type="EMBL" id="UPL19731.1"/>
    </source>
</evidence>
<dbReference type="GO" id="GO:0005886">
    <property type="term" value="C:plasma membrane"/>
    <property type="evidence" value="ECO:0007669"/>
    <property type="project" value="UniProtKB-ARBA"/>
</dbReference>
<dbReference type="Gene3D" id="3.30.479.30">
    <property type="entry name" value="Band 7 domain"/>
    <property type="match status" value="1"/>
</dbReference>
<reference evidence="9" key="3">
    <citation type="submission" date="2022-04" db="EMBL/GenBank/DDBJ databases">
        <title>Genomic mining of Alcaligenes faecalis D334 producing ectoin and derivatives.</title>
        <authorList>
            <person name="Doan V.T."/>
            <person name="Quach N.T."/>
            <person name="Vu T.-H.-N."/>
            <person name="Phi Q.-T."/>
        </authorList>
    </citation>
    <scope>NUCLEOTIDE SEQUENCE</scope>
    <source>
        <strain evidence="9">D334</strain>
    </source>
</reference>
<dbReference type="InterPro" id="IPR018080">
    <property type="entry name" value="Band_7/stomatin-like_CS"/>
</dbReference>
<dbReference type="InterPro" id="IPR001107">
    <property type="entry name" value="Band_7"/>
</dbReference>
<evidence type="ECO:0000256" key="1">
    <source>
        <dbReference type="ARBA" id="ARBA00004167"/>
    </source>
</evidence>
<reference evidence="8 10" key="2">
    <citation type="submission" date="2018-05" db="EMBL/GenBank/DDBJ databases">
        <authorList>
            <person name="Lanie J.A."/>
            <person name="Ng W.-L."/>
            <person name="Kazmierczak K.M."/>
            <person name="Andrzejewski T.M."/>
            <person name="Davidsen T.M."/>
            <person name="Wayne K.J."/>
            <person name="Tettelin H."/>
            <person name="Glass J.I."/>
            <person name="Rusch D."/>
            <person name="Podicherti R."/>
            <person name="Tsui H.-C.T."/>
            <person name="Winkler M.E."/>
        </authorList>
    </citation>
    <scope>NUCLEOTIDE SEQUENCE [LARGE SCALE GENOMIC DNA]</scope>
    <source>
        <strain evidence="8 10">YBY</strain>
    </source>
</reference>
<dbReference type="CDD" id="cd08829">
    <property type="entry name" value="SPFH_paraslipin"/>
    <property type="match status" value="1"/>
</dbReference>
<sequence>MSGSFTFVVMLAFLAVVVVMAGVKVVPQGQQWTVERFGRYTRTLTPGLSLLVPFMDRVGRKLKMMESVLDVPSQNVISRDNVAVTADGVVFYRIDNAAQAAYEIDHLEMAIVNLTTTNLRSVLGSMELDHMLSNREVINDRLLAAVDAATTPWGVKVTRVEIRDLNMAPELQEAMNLQMTAERHRRAAVTKASGQKEAEVLQAEGEKQAAVLRAEGEKQSAILRAEAREREAEAEARATREVSEAIKSGDVQALQYFVGLKYVEALRDVGTGPNSKLVLMPLEASGITGAVAGVTELLKTTGSKLGQG</sequence>
<evidence type="ECO:0000313" key="10">
    <source>
        <dbReference type="Proteomes" id="UP000245216"/>
    </source>
</evidence>
<dbReference type="AlphaFoldDB" id="A0A0M7DFY3"/>
<dbReference type="SUPFAM" id="SSF117892">
    <property type="entry name" value="Band 7/SPFH domain"/>
    <property type="match status" value="1"/>
</dbReference>
<gene>
    <name evidence="8" type="ORF">DF183_17145</name>
    <name evidence="9" type="ORF">MXF72_09790</name>
</gene>
<reference evidence="8 10" key="1">
    <citation type="submission" date="2018-05" db="EMBL/GenBank/DDBJ databases">
        <title>Genome Sequence of an Efficient Indole-Degrading Bacterium, Alcaligenes sp.YBY.</title>
        <authorList>
            <person name="Yang B."/>
        </authorList>
    </citation>
    <scope>NUCLEOTIDE SEQUENCE [LARGE SCALE GENOMIC DNA]</scope>
    <source>
        <strain evidence="8 10">YBY</strain>
    </source>
</reference>
<comment type="similarity">
    <text evidence="2">Belongs to the band 7/mec-2 family.</text>
</comment>
<comment type="subcellular location">
    <subcellularLocation>
        <location evidence="1">Membrane</location>
        <topology evidence="1">Single-pass membrane protein</topology>
    </subcellularLocation>
</comment>
<dbReference type="FunFam" id="3.30.479.30:FF:000004">
    <property type="entry name" value="Putative membrane protease family, stomatin"/>
    <property type="match status" value="1"/>
</dbReference>
<name>A0A0M7DFY3_ALCFA</name>
<evidence type="ECO:0000256" key="5">
    <source>
        <dbReference type="ARBA" id="ARBA00022989"/>
    </source>
</evidence>
<dbReference type="RefSeq" id="WP_009454414.1">
    <property type="nucleotide sequence ID" value="NZ_CP013119.1"/>
</dbReference>
<evidence type="ECO:0000259" key="7">
    <source>
        <dbReference type="SMART" id="SM00244"/>
    </source>
</evidence>
<dbReference type="PROSITE" id="PS01270">
    <property type="entry name" value="BAND_7"/>
    <property type="match status" value="1"/>
</dbReference>
<feature type="domain" description="Band 7" evidence="7">
    <location>
        <begin position="21"/>
        <end position="179"/>
    </location>
</feature>
<evidence type="ECO:0000313" key="8">
    <source>
        <dbReference type="EMBL" id="PWE13520.1"/>
    </source>
</evidence>